<evidence type="ECO:0000313" key="3">
    <source>
        <dbReference type="Proteomes" id="UP001165082"/>
    </source>
</evidence>
<feature type="transmembrane region" description="Helical" evidence="1">
    <location>
        <begin position="41"/>
        <end position="60"/>
    </location>
</feature>
<comment type="caution">
    <text evidence="2">The sequence shown here is derived from an EMBL/GenBank/DDBJ whole genome shotgun (WGS) entry which is preliminary data.</text>
</comment>
<dbReference type="OrthoDB" id="547763at2759"/>
<evidence type="ECO:0000313" key="2">
    <source>
        <dbReference type="EMBL" id="GMH56982.1"/>
    </source>
</evidence>
<protein>
    <submittedName>
        <fullName evidence="2">Uncharacterized protein</fullName>
    </submittedName>
</protein>
<feature type="non-terminal residue" evidence="2">
    <location>
        <position position="110"/>
    </location>
</feature>
<evidence type="ECO:0000256" key="1">
    <source>
        <dbReference type="SAM" id="Phobius"/>
    </source>
</evidence>
<dbReference type="Gene3D" id="1.20.1280.290">
    <property type="match status" value="1"/>
</dbReference>
<keyword evidence="3" id="KW-1185">Reference proteome</keyword>
<keyword evidence="1" id="KW-1133">Transmembrane helix</keyword>
<accession>A0A9W6ZM99</accession>
<feature type="transmembrane region" description="Helical" evidence="1">
    <location>
        <begin position="6"/>
        <end position="29"/>
    </location>
</feature>
<gene>
    <name evidence="2" type="ORF">TrRE_jg9456</name>
</gene>
<dbReference type="EMBL" id="BRXZ01002205">
    <property type="protein sequence ID" value="GMH56982.1"/>
    <property type="molecule type" value="Genomic_DNA"/>
</dbReference>
<name>A0A9W6ZM99_9STRA</name>
<dbReference type="Proteomes" id="UP001165082">
    <property type="component" value="Unassembled WGS sequence"/>
</dbReference>
<sequence>MALSTASINAFGYIGSAVLALAAPTQFVTCLTRGSTKDISYLWLGIFLAGLAFLFAYASLLGLVPIWAPLIVEIVGTSATLLLKVWYDCGDRRVYVRHVGTQCGKPEAAA</sequence>
<reference evidence="2" key="1">
    <citation type="submission" date="2022-07" db="EMBL/GenBank/DDBJ databases">
        <title>Genome analysis of Parmales, a sister group of diatoms, reveals the evolutionary specialization of diatoms from phago-mixotrophs to photoautotrophs.</title>
        <authorList>
            <person name="Ban H."/>
            <person name="Sato S."/>
            <person name="Yoshikawa S."/>
            <person name="Kazumasa Y."/>
            <person name="Nakamura Y."/>
            <person name="Ichinomiya M."/>
            <person name="Saitoh K."/>
            <person name="Sato N."/>
            <person name="Blanc-Mathieu R."/>
            <person name="Endo H."/>
            <person name="Kuwata A."/>
            <person name="Ogata H."/>
        </authorList>
    </citation>
    <scope>NUCLEOTIDE SEQUENCE</scope>
</reference>
<keyword evidence="1" id="KW-0812">Transmembrane</keyword>
<organism evidence="2 3">
    <name type="scientific">Triparma retinervis</name>
    <dbReference type="NCBI Taxonomy" id="2557542"/>
    <lineage>
        <taxon>Eukaryota</taxon>
        <taxon>Sar</taxon>
        <taxon>Stramenopiles</taxon>
        <taxon>Ochrophyta</taxon>
        <taxon>Bolidophyceae</taxon>
        <taxon>Parmales</taxon>
        <taxon>Triparmaceae</taxon>
        <taxon>Triparma</taxon>
    </lineage>
</organism>
<proteinExistence type="predicted"/>
<dbReference type="AlphaFoldDB" id="A0A9W6ZM99"/>
<feature type="transmembrane region" description="Helical" evidence="1">
    <location>
        <begin position="66"/>
        <end position="87"/>
    </location>
</feature>
<keyword evidence="1" id="KW-0472">Membrane</keyword>